<dbReference type="AlphaFoldDB" id="A0AAE1YA73"/>
<comment type="caution">
    <text evidence="1">The sequence shown here is derived from an EMBL/GenBank/DDBJ whole genome shotgun (WGS) entry which is preliminary data.</text>
</comment>
<proteinExistence type="predicted"/>
<sequence length="148" mass="17193">MDRNQRVIGPDVNHYKTTIGCMARIGVKLPVNYVEFNHVLQHLKDMAWEEKIARKNSVNISKKQCLHRTGKTSFAVMEQEMMMKGTNPSKLDIGLESRYCGKGIEDDGTSDLHTDFTRELSKKSESERNKAFKEEIFKLQWERRNAEN</sequence>
<accession>A0AAE1YA73</accession>
<organism evidence="1 2">
    <name type="scientific">Sesamum alatum</name>
    <dbReference type="NCBI Taxonomy" id="300844"/>
    <lineage>
        <taxon>Eukaryota</taxon>
        <taxon>Viridiplantae</taxon>
        <taxon>Streptophyta</taxon>
        <taxon>Embryophyta</taxon>
        <taxon>Tracheophyta</taxon>
        <taxon>Spermatophyta</taxon>
        <taxon>Magnoliopsida</taxon>
        <taxon>eudicotyledons</taxon>
        <taxon>Gunneridae</taxon>
        <taxon>Pentapetalae</taxon>
        <taxon>asterids</taxon>
        <taxon>lamiids</taxon>
        <taxon>Lamiales</taxon>
        <taxon>Pedaliaceae</taxon>
        <taxon>Sesamum</taxon>
    </lineage>
</organism>
<dbReference type="Proteomes" id="UP001293254">
    <property type="component" value="Unassembled WGS sequence"/>
</dbReference>
<gene>
    <name evidence="1" type="ORF">Salat_1423600</name>
</gene>
<dbReference type="EMBL" id="JACGWO010000005">
    <property type="protein sequence ID" value="KAK4426550.1"/>
    <property type="molecule type" value="Genomic_DNA"/>
</dbReference>
<reference evidence="1" key="1">
    <citation type="submission" date="2020-06" db="EMBL/GenBank/DDBJ databases">
        <authorList>
            <person name="Li T."/>
            <person name="Hu X."/>
            <person name="Zhang T."/>
            <person name="Song X."/>
            <person name="Zhang H."/>
            <person name="Dai N."/>
            <person name="Sheng W."/>
            <person name="Hou X."/>
            <person name="Wei L."/>
        </authorList>
    </citation>
    <scope>NUCLEOTIDE SEQUENCE</scope>
    <source>
        <strain evidence="1">3651</strain>
        <tissue evidence="1">Leaf</tissue>
    </source>
</reference>
<evidence type="ECO:0000313" key="2">
    <source>
        <dbReference type="Proteomes" id="UP001293254"/>
    </source>
</evidence>
<evidence type="ECO:0000313" key="1">
    <source>
        <dbReference type="EMBL" id="KAK4426550.1"/>
    </source>
</evidence>
<name>A0AAE1YA73_9LAMI</name>
<reference evidence="1" key="2">
    <citation type="journal article" date="2024" name="Plant">
        <title>Genomic evolution and insights into agronomic trait innovations of Sesamum species.</title>
        <authorList>
            <person name="Miao H."/>
            <person name="Wang L."/>
            <person name="Qu L."/>
            <person name="Liu H."/>
            <person name="Sun Y."/>
            <person name="Le M."/>
            <person name="Wang Q."/>
            <person name="Wei S."/>
            <person name="Zheng Y."/>
            <person name="Lin W."/>
            <person name="Duan Y."/>
            <person name="Cao H."/>
            <person name="Xiong S."/>
            <person name="Wang X."/>
            <person name="Wei L."/>
            <person name="Li C."/>
            <person name="Ma Q."/>
            <person name="Ju M."/>
            <person name="Zhao R."/>
            <person name="Li G."/>
            <person name="Mu C."/>
            <person name="Tian Q."/>
            <person name="Mei H."/>
            <person name="Zhang T."/>
            <person name="Gao T."/>
            <person name="Zhang H."/>
        </authorList>
    </citation>
    <scope>NUCLEOTIDE SEQUENCE</scope>
    <source>
        <strain evidence="1">3651</strain>
    </source>
</reference>
<keyword evidence="2" id="KW-1185">Reference proteome</keyword>
<protein>
    <submittedName>
        <fullName evidence="1">Uncharacterized protein</fullName>
    </submittedName>
</protein>